<dbReference type="GO" id="GO:0046872">
    <property type="term" value="F:metal ion binding"/>
    <property type="evidence" value="ECO:0007669"/>
    <property type="project" value="UniProtKB-UniRule"/>
</dbReference>
<dbReference type="InterPro" id="IPR029067">
    <property type="entry name" value="CDC48_domain_2-like_sf"/>
</dbReference>
<keyword evidence="4" id="KW-0813">Transport</keyword>
<evidence type="ECO:0000256" key="2">
    <source>
        <dbReference type="ARBA" id="ARBA00022741"/>
    </source>
</evidence>
<evidence type="ECO:0000256" key="3">
    <source>
        <dbReference type="ARBA" id="ARBA00022840"/>
    </source>
</evidence>
<dbReference type="Proteomes" id="UP000593567">
    <property type="component" value="Unassembled WGS sequence"/>
</dbReference>
<dbReference type="GO" id="GO:0016887">
    <property type="term" value="F:ATP hydrolysis activity"/>
    <property type="evidence" value="ECO:0007669"/>
    <property type="project" value="InterPro"/>
</dbReference>
<keyword evidence="5" id="KW-0732">Signal</keyword>
<keyword evidence="4" id="KW-0460">Magnesium</keyword>
<dbReference type="Gene3D" id="3.10.330.10">
    <property type="match status" value="1"/>
</dbReference>
<comment type="caution">
    <text evidence="7">The sequence shown here is derived from an EMBL/GenBank/DDBJ whole genome shotgun (WGS) entry which is preliminary data.</text>
</comment>
<dbReference type="FunFam" id="3.40.50.300:FF:000154">
    <property type="entry name" value="Vesicle-fusing ATPase 1"/>
    <property type="match status" value="1"/>
</dbReference>
<dbReference type="GO" id="GO:0035494">
    <property type="term" value="P:SNARE complex disassembly"/>
    <property type="evidence" value="ECO:0007669"/>
    <property type="project" value="InterPro"/>
</dbReference>
<dbReference type="SMART" id="SM00382">
    <property type="entry name" value="AAA"/>
    <property type="match status" value="1"/>
</dbReference>
<name>A0A7J7K6X2_BUGNE</name>
<dbReference type="Pfam" id="PF00004">
    <property type="entry name" value="AAA"/>
    <property type="match status" value="1"/>
</dbReference>
<feature type="chain" id="PRO_5029617962" description="Vesicle-fusing ATPase" evidence="5">
    <location>
        <begin position="18"/>
        <end position="349"/>
    </location>
</feature>
<keyword evidence="3 4" id="KW-0067">ATP-binding</keyword>
<accession>A0A7J7K6X2</accession>
<keyword evidence="2 4" id="KW-0547">Nucleotide-binding</keyword>
<dbReference type="EMBL" id="VXIV02001261">
    <property type="protein sequence ID" value="KAF6033681.1"/>
    <property type="molecule type" value="Genomic_DNA"/>
</dbReference>
<dbReference type="InterPro" id="IPR039812">
    <property type="entry name" value="Vesicle-fus_ATPase"/>
</dbReference>
<evidence type="ECO:0000256" key="4">
    <source>
        <dbReference type="RuleBase" id="RU367045"/>
    </source>
</evidence>
<dbReference type="OrthoDB" id="9982946at2759"/>
<dbReference type="InterPro" id="IPR003593">
    <property type="entry name" value="AAA+_ATPase"/>
</dbReference>
<dbReference type="PANTHER" id="PTHR23078">
    <property type="entry name" value="VESICULAR-FUSION PROTEIN NSF"/>
    <property type="match status" value="1"/>
</dbReference>
<sequence length="349" mass="38474">MIVEIILIFVTLIQVRSYKVDASKQNIKEVKFTVDLLSKTRFKTEPYDTDKMASELAMQFAPSRLALTLGQRIVLQMPGREPLTLTVKEIQVLLLHDTFVIVDDEESTSATPPQTELYDPNTIVALEEAEKSSVELTGDIGFFASNTVVDFEQAENGSVRLTGKATGYLLVASKMKAFKSAIPQDLDFNKMGIGGLNNEFSTIFRRAFASRVSPPDLVEQFGMKHVKGMLLFGPPGTGKTLIARQIGKLLNAREPIIINGPEILNKYVGESEANIRKLFAEAEKEQARCGNMSRLHIIILDEIDAISKARGSVASSTAVNDTLVNQLLSKIDGVKEINNILIIGMLFHS</sequence>
<keyword evidence="4" id="KW-0479">Metal-binding</keyword>
<comment type="subcellular location">
    <subcellularLocation>
        <location evidence="4">Cytoplasm</location>
    </subcellularLocation>
</comment>
<comment type="catalytic activity">
    <reaction evidence="4">
        <text>ATP + H2O = ADP + phosphate + H(+)</text>
        <dbReference type="Rhea" id="RHEA:13065"/>
        <dbReference type="ChEBI" id="CHEBI:15377"/>
        <dbReference type="ChEBI" id="CHEBI:15378"/>
        <dbReference type="ChEBI" id="CHEBI:30616"/>
        <dbReference type="ChEBI" id="CHEBI:43474"/>
        <dbReference type="ChEBI" id="CHEBI:456216"/>
        <dbReference type="EC" id="3.6.4.6"/>
    </reaction>
</comment>
<dbReference type="GO" id="GO:0043001">
    <property type="term" value="P:Golgi to plasma membrane protein transport"/>
    <property type="evidence" value="ECO:0007669"/>
    <property type="project" value="TreeGrafter"/>
</dbReference>
<evidence type="ECO:0000313" key="7">
    <source>
        <dbReference type="EMBL" id="KAF6033681.1"/>
    </source>
</evidence>
<dbReference type="InterPro" id="IPR003959">
    <property type="entry name" value="ATPase_AAA_core"/>
</dbReference>
<protein>
    <recommendedName>
        <fullName evidence="4">Vesicle-fusing ATPase</fullName>
        <ecNumber evidence="4">3.6.4.6</ecNumber>
    </recommendedName>
</protein>
<evidence type="ECO:0000259" key="6">
    <source>
        <dbReference type="SMART" id="SM00382"/>
    </source>
</evidence>
<keyword evidence="4" id="KW-0963">Cytoplasm</keyword>
<dbReference type="SUPFAM" id="SSF52540">
    <property type="entry name" value="P-loop containing nucleoside triphosphate hydrolases"/>
    <property type="match status" value="1"/>
</dbReference>
<evidence type="ECO:0000256" key="5">
    <source>
        <dbReference type="SAM" id="SignalP"/>
    </source>
</evidence>
<evidence type="ECO:0000313" key="8">
    <source>
        <dbReference type="Proteomes" id="UP000593567"/>
    </source>
</evidence>
<gene>
    <name evidence="7" type="ORF">EB796_008008</name>
</gene>
<comment type="cofactor">
    <cofactor evidence="4">
        <name>Mg(2+)</name>
        <dbReference type="ChEBI" id="CHEBI:18420"/>
    </cofactor>
    <text evidence="4">Binds 1 Mg(2+) ion per subunit.</text>
</comment>
<reference evidence="7" key="1">
    <citation type="submission" date="2020-06" db="EMBL/GenBank/DDBJ databases">
        <title>Draft genome of Bugula neritina, a colonial animal packing powerful symbionts and potential medicines.</title>
        <authorList>
            <person name="Rayko M."/>
        </authorList>
    </citation>
    <scope>NUCLEOTIDE SEQUENCE [LARGE SCALE GENOMIC DNA]</scope>
    <source>
        <strain evidence="7">Kwan_BN1</strain>
    </source>
</reference>
<keyword evidence="4" id="KW-0378">Hydrolase</keyword>
<comment type="function">
    <text evidence="4">Required for vesicle-mediated transport. Catalyzes the fusion of transport vesicles within the Golgi cisternae. Is also required for transport from the endoplasmic reticulum to the Golgi stack. Seems to function as a fusion protein required for the delivery of cargo proteins to all compartments of the Golgi stack independent of vesicle origin.</text>
</comment>
<dbReference type="GO" id="GO:0006891">
    <property type="term" value="P:intra-Golgi vesicle-mediated transport"/>
    <property type="evidence" value="ECO:0007669"/>
    <property type="project" value="TreeGrafter"/>
</dbReference>
<dbReference type="GO" id="GO:0005524">
    <property type="term" value="F:ATP binding"/>
    <property type="evidence" value="ECO:0007669"/>
    <property type="project" value="UniProtKB-UniRule"/>
</dbReference>
<dbReference type="PANTHER" id="PTHR23078:SF3">
    <property type="entry name" value="VESICLE-FUSING ATPASE"/>
    <property type="match status" value="1"/>
</dbReference>
<keyword evidence="4" id="KW-0653">Protein transport</keyword>
<proteinExistence type="inferred from homology"/>
<dbReference type="GO" id="GO:0005795">
    <property type="term" value="C:Golgi stack"/>
    <property type="evidence" value="ECO:0007669"/>
    <property type="project" value="TreeGrafter"/>
</dbReference>
<dbReference type="Gene3D" id="3.40.50.300">
    <property type="entry name" value="P-loop containing nucleotide triphosphate hydrolases"/>
    <property type="match status" value="1"/>
</dbReference>
<organism evidence="7 8">
    <name type="scientific">Bugula neritina</name>
    <name type="common">Brown bryozoan</name>
    <name type="synonym">Sertularia neritina</name>
    <dbReference type="NCBI Taxonomy" id="10212"/>
    <lineage>
        <taxon>Eukaryota</taxon>
        <taxon>Metazoa</taxon>
        <taxon>Spiralia</taxon>
        <taxon>Lophotrochozoa</taxon>
        <taxon>Bryozoa</taxon>
        <taxon>Gymnolaemata</taxon>
        <taxon>Cheilostomatida</taxon>
        <taxon>Flustrina</taxon>
        <taxon>Buguloidea</taxon>
        <taxon>Bugulidae</taxon>
        <taxon>Bugula</taxon>
    </lineage>
</organism>
<dbReference type="InterPro" id="IPR027417">
    <property type="entry name" value="P-loop_NTPase"/>
</dbReference>
<keyword evidence="8" id="KW-1185">Reference proteome</keyword>
<dbReference type="AlphaFoldDB" id="A0A7J7K6X2"/>
<feature type="domain" description="AAA+ ATPase" evidence="6">
    <location>
        <begin position="225"/>
        <end position="341"/>
    </location>
</feature>
<comment type="similarity">
    <text evidence="1 4">Belongs to the AAA ATPase family.</text>
</comment>
<keyword evidence="4" id="KW-0931">ER-Golgi transport</keyword>
<evidence type="ECO:0000256" key="1">
    <source>
        <dbReference type="ARBA" id="ARBA00006914"/>
    </source>
</evidence>
<dbReference type="EC" id="3.6.4.6" evidence="4"/>
<feature type="signal peptide" evidence="5">
    <location>
        <begin position="1"/>
        <end position="17"/>
    </location>
</feature>
<dbReference type="SUPFAM" id="SSF54585">
    <property type="entry name" value="Cdc48 domain 2-like"/>
    <property type="match status" value="1"/>
</dbReference>